<proteinExistence type="predicted"/>
<keyword evidence="2" id="KW-1185">Reference proteome</keyword>
<comment type="caution">
    <text evidence="1">The sequence shown here is derived from an EMBL/GenBank/DDBJ whole genome shotgun (WGS) entry which is preliminary data.</text>
</comment>
<gene>
    <name evidence="1" type="ORF">F383_34077</name>
</gene>
<evidence type="ECO:0000313" key="2">
    <source>
        <dbReference type="Proteomes" id="UP000032142"/>
    </source>
</evidence>
<accession>A0A0B0MZN2</accession>
<sequence>MFCVVFFKFNRCWFEAGSQPFNQVLSYKVKIFKIQAKANSNQNLKNSQKCRLKL</sequence>
<reference evidence="2" key="1">
    <citation type="submission" date="2014-09" db="EMBL/GenBank/DDBJ databases">
        <authorList>
            <person name="Mudge J."/>
            <person name="Ramaraj T."/>
            <person name="Lindquist I.E."/>
            <person name="Bharti A.K."/>
            <person name="Sundararajan A."/>
            <person name="Cameron C.T."/>
            <person name="Woodward J.E."/>
            <person name="May G.D."/>
            <person name="Brubaker C."/>
            <person name="Broadhvest J."/>
            <person name="Wilkins T.A."/>
        </authorList>
    </citation>
    <scope>NUCLEOTIDE SEQUENCE</scope>
    <source>
        <strain evidence="2">cv. AKA8401</strain>
    </source>
</reference>
<dbReference type="Proteomes" id="UP000032142">
    <property type="component" value="Unassembled WGS sequence"/>
</dbReference>
<dbReference type="EMBL" id="JRRC01477701">
    <property type="protein sequence ID" value="KHG07588.1"/>
    <property type="molecule type" value="Genomic_DNA"/>
</dbReference>
<organism evidence="1 2">
    <name type="scientific">Gossypium arboreum</name>
    <name type="common">Tree cotton</name>
    <name type="synonym">Gossypium nanking</name>
    <dbReference type="NCBI Taxonomy" id="29729"/>
    <lineage>
        <taxon>Eukaryota</taxon>
        <taxon>Viridiplantae</taxon>
        <taxon>Streptophyta</taxon>
        <taxon>Embryophyta</taxon>
        <taxon>Tracheophyta</taxon>
        <taxon>Spermatophyta</taxon>
        <taxon>Magnoliopsida</taxon>
        <taxon>eudicotyledons</taxon>
        <taxon>Gunneridae</taxon>
        <taxon>Pentapetalae</taxon>
        <taxon>rosids</taxon>
        <taxon>malvids</taxon>
        <taxon>Malvales</taxon>
        <taxon>Malvaceae</taxon>
        <taxon>Malvoideae</taxon>
        <taxon>Gossypium</taxon>
    </lineage>
</organism>
<protein>
    <submittedName>
        <fullName evidence="1">Uncharacterized protein</fullName>
    </submittedName>
</protein>
<evidence type="ECO:0000313" key="1">
    <source>
        <dbReference type="EMBL" id="KHG07588.1"/>
    </source>
</evidence>
<name>A0A0B0MZN2_GOSAR</name>
<dbReference type="AlphaFoldDB" id="A0A0B0MZN2"/>